<keyword evidence="1" id="KW-1133">Transmembrane helix</keyword>
<accession>A0A0P8WR51</accession>
<sequence>MMLTSLAETLPPGVIPCGDGKLRWSYTLNLWRQPIMLYTALGATSGVAASFGLLVCFVRMGMDGFASGIGFLWRYLLIAAAAVLLIMGLSYLILCLLYKGKYTMQFEMDEAGILHTEALGQQKKSRRLGVSAAIVCTATGYSGAMGLVAAGQGFYSRFAQVRVVKAVKKQNLIRLSGGFAPNRIYASPEQFDFVWQCIIIRSPKGKNI</sequence>
<keyword evidence="3" id="KW-1185">Reference proteome</keyword>
<dbReference type="Proteomes" id="UP000050326">
    <property type="component" value="Unassembled WGS sequence"/>
</dbReference>
<proteinExistence type="predicted"/>
<dbReference type="STRING" id="36849.OXPF_15230"/>
<evidence type="ECO:0000313" key="2">
    <source>
        <dbReference type="EMBL" id="KPU45045.1"/>
    </source>
</evidence>
<evidence type="ECO:0000256" key="1">
    <source>
        <dbReference type="SAM" id="Phobius"/>
    </source>
</evidence>
<reference evidence="2 3" key="1">
    <citation type="submission" date="2015-09" db="EMBL/GenBank/DDBJ databases">
        <title>Genome sequence of Oxobacter pfennigii DSM 3222.</title>
        <authorList>
            <person name="Poehlein A."/>
            <person name="Bengelsdorf F.R."/>
            <person name="Schiel-Bengelsdorf B."/>
            <person name="Duerre P."/>
            <person name="Daniel R."/>
        </authorList>
    </citation>
    <scope>NUCLEOTIDE SEQUENCE [LARGE SCALE GENOMIC DNA]</scope>
    <source>
        <strain evidence="2 3">DSM 3222</strain>
    </source>
</reference>
<keyword evidence="1" id="KW-0472">Membrane</keyword>
<gene>
    <name evidence="2" type="ORF">OXPF_15230</name>
</gene>
<protein>
    <submittedName>
        <fullName evidence="2">Uncharacterized protein</fullName>
    </submittedName>
</protein>
<organism evidence="2 3">
    <name type="scientific">Oxobacter pfennigii</name>
    <dbReference type="NCBI Taxonomy" id="36849"/>
    <lineage>
        <taxon>Bacteria</taxon>
        <taxon>Bacillati</taxon>
        <taxon>Bacillota</taxon>
        <taxon>Clostridia</taxon>
        <taxon>Eubacteriales</taxon>
        <taxon>Clostridiaceae</taxon>
        <taxon>Oxobacter</taxon>
    </lineage>
</organism>
<feature type="transmembrane region" description="Helical" evidence="1">
    <location>
        <begin position="72"/>
        <end position="98"/>
    </location>
</feature>
<evidence type="ECO:0000313" key="3">
    <source>
        <dbReference type="Proteomes" id="UP000050326"/>
    </source>
</evidence>
<dbReference type="AlphaFoldDB" id="A0A0P8WR51"/>
<keyword evidence="1" id="KW-0812">Transmembrane</keyword>
<name>A0A0P8WR51_9CLOT</name>
<dbReference type="EMBL" id="LKET01000028">
    <property type="protein sequence ID" value="KPU45045.1"/>
    <property type="molecule type" value="Genomic_DNA"/>
</dbReference>
<feature type="transmembrane region" description="Helical" evidence="1">
    <location>
        <begin position="35"/>
        <end position="60"/>
    </location>
</feature>
<comment type="caution">
    <text evidence="2">The sequence shown here is derived from an EMBL/GenBank/DDBJ whole genome shotgun (WGS) entry which is preliminary data.</text>
</comment>